<dbReference type="RefSeq" id="XP_005537498.1">
    <property type="nucleotide sequence ID" value="XM_005537441.1"/>
</dbReference>
<dbReference type="Proteomes" id="UP000007014">
    <property type="component" value="Chromosome 15"/>
</dbReference>
<keyword evidence="1" id="KW-0472">Membrane</keyword>
<feature type="transmembrane region" description="Helical" evidence="1">
    <location>
        <begin position="17"/>
        <end position="38"/>
    </location>
</feature>
<keyword evidence="3" id="KW-1185">Reference proteome</keyword>
<evidence type="ECO:0000313" key="3">
    <source>
        <dbReference type="Proteomes" id="UP000007014"/>
    </source>
</evidence>
<dbReference type="Gramene" id="CMO085CT">
    <property type="protein sequence ID" value="CMO085CT"/>
    <property type="gene ID" value="CMO085C"/>
</dbReference>
<accession>M1VEV0</accession>
<dbReference type="GeneID" id="16995608"/>
<name>M1VEV0_CYAM1</name>
<evidence type="ECO:0000313" key="2">
    <source>
        <dbReference type="EMBL" id="BAM81462.1"/>
    </source>
</evidence>
<sequence>MRAFSEASRLSTWRAPLVYFLVGSLSSLAFFRLVNWTVNEGGAFRFKLRKMKLDPPEERRLEPILVGPQDGFYWPAKLDKTNLEELLRKRLELSKERMQRARERANLANFEVNISEMDVHAVEQQTLEPGANRSAHEHLRRERFMLRMLQERTRNFIERCSTEP</sequence>
<protein>
    <submittedName>
        <fullName evidence="2">Uncharacterized protein</fullName>
    </submittedName>
</protein>
<dbReference type="AlphaFoldDB" id="M1VEV0"/>
<gene>
    <name evidence="2" type="ORF">CYME_CMO085C</name>
</gene>
<dbReference type="HOGENOM" id="CLU_1621365_0_0_1"/>
<dbReference type="EMBL" id="AP006497">
    <property type="protein sequence ID" value="BAM81462.1"/>
    <property type="molecule type" value="Genomic_DNA"/>
</dbReference>
<evidence type="ECO:0000256" key="1">
    <source>
        <dbReference type="SAM" id="Phobius"/>
    </source>
</evidence>
<reference evidence="2 3" key="2">
    <citation type="journal article" date="2007" name="BMC Biol.">
        <title>A 100%-complete sequence reveals unusually simple genomic features in the hot-spring red alga Cyanidioschyzon merolae.</title>
        <authorList>
            <person name="Nozaki H."/>
            <person name="Takano H."/>
            <person name="Misumi O."/>
            <person name="Terasawa K."/>
            <person name="Matsuzaki M."/>
            <person name="Maruyama S."/>
            <person name="Nishida K."/>
            <person name="Yagisawa F."/>
            <person name="Yoshida Y."/>
            <person name="Fujiwara T."/>
            <person name="Takio S."/>
            <person name="Tamura K."/>
            <person name="Chung S.J."/>
            <person name="Nakamura S."/>
            <person name="Kuroiwa H."/>
            <person name="Tanaka K."/>
            <person name="Sato N."/>
            <person name="Kuroiwa T."/>
        </authorList>
    </citation>
    <scope>NUCLEOTIDE SEQUENCE [LARGE SCALE GENOMIC DNA]</scope>
    <source>
        <strain evidence="2 3">10D</strain>
    </source>
</reference>
<keyword evidence="1" id="KW-0812">Transmembrane</keyword>
<reference evidence="2 3" key="1">
    <citation type="journal article" date="2004" name="Nature">
        <title>Genome sequence of the ultrasmall unicellular red alga Cyanidioschyzon merolae 10D.</title>
        <authorList>
            <person name="Matsuzaki M."/>
            <person name="Misumi O."/>
            <person name="Shin-i T."/>
            <person name="Maruyama S."/>
            <person name="Takahara M."/>
            <person name="Miyagishima S."/>
            <person name="Mori T."/>
            <person name="Nishida K."/>
            <person name="Yagisawa F."/>
            <person name="Nishida K."/>
            <person name="Yoshida Y."/>
            <person name="Nishimura Y."/>
            <person name="Nakao S."/>
            <person name="Kobayashi T."/>
            <person name="Momoyama Y."/>
            <person name="Higashiyama T."/>
            <person name="Minoda A."/>
            <person name="Sano M."/>
            <person name="Nomoto H."/>
            <person name="Oishi K."/>
            <person name="Hayashi H."/>
            <person name="Ohta F."/>
            <person name="Nishizaka S."/>
            <person name="Haga S."/>
            <person name="Miura S."/>
            <person name="Morishita T."/>
            <person name="Kabeya Y."/>
            <person name="Terasawa K."/>
            <person name="Suzuki Y."/>
            <person name="Ishii Y."/>
            <person name="Asakawa S."/>
            <person name="Takano H."/>
            <person name="Ohta N."/>
            <person name="Kuroiwa H."/>
            <person name="Tanaka K."/>
            <person name="Shimizu N."/>
            <person name="Sugano S."/>
            <person name="Sato N."/>
            <person name="Nozaki H."/>
            <person name="Ogasawara N."/>
            <person name="Kohara Y."/>
            <person name="Kuroiwa T."/>
        </authorList>
    </citation>
    <scope>NUCLEOTIDE SEQUENCE [LARGE SCALE GENOMIC DNA]</scope>
    <source>
        <strain evidence="2 3">10D</strain>
    </source>
</reference>
<keyword evidence="1" id="KW-1133">Transmembrane helix</keyword>
<organism evidence="2 3">
    <name type="scientific">Cyanidioschyzon merolae (strain NIES-3377 / 10D)</name>
    <name type="common">Unicellular red alga</name>
    <dbReference type="NCBI Taxonomy" id="280699"/>
    <lineage>
        <taxon>Eukaryota</taxon>
        <taxon>Rhodophyta</taxon>
        <taxon>Bangiophyceae</taxon>
        <taxon>Cyanidiales</taxon>
        <taxon>Cyanidiaceae</taxon>
        <taxon>Cyanidioschyzon</taxon>
    </lineage>
</organism>
<proteinExistence type="predicted"/>
<dbReference type="KEGG" id="cme:CYME_CMO085C"/>